<gene>
    <name evidence="4" type="ORF">DW918_07545</name>
</gene>
<proteinExistence type="predicted"/>
<evidence type="ECO:0000256" key="3">
    <source>
        <dbReference type="ARBA" id="ARBA00023306"/>
    </source>
</evidence>
<accession>A0A413T617</accession>
<reference evidence="4 5" key="1">
    <citation type="submission" date="2018-08" db="EMBL/GenBank/DDBJ databases">
        <title>A genome reference for cultivated species of the human gut microbiota.</title>
        <authorList>
            <person name="Zou Y."/>
            <person name="Xue W."/>
            <person name="Luo G."/>
        </authorList>
    </citation>
    <scope>NUCLEOTIDE SEQUENCE [LARGE SCALE GENOMIC DNA]</scope>
    <source>
        <strain evidence="4 5">AM42-30</strain>
    </source>
</reference>
<comment type="caution">
    <text evidence="4">The sequence shown here is derived from an EMBL/GenBank/DDBJ whole genome shotgun (WGS) entry which is preliminary data.</text>
</comment>
<dbReference type="EMBL" id="QSFV01000023">
    <property type="protein sequence ID" value="RHA79795.1"/>
    <property type="molecule type" value="Genomic_DNA"/>
</dbReference>
<sequence>MNYSIRIFKTKNQERSTKAYASVTFNKCFIVTGITVRENKNGELFVSMPSYKSKSVDDNGKPVYKEYCNPTTKEFRDELYGNILKNFKEGVNEYEVKGLDDKMEIGISLNTMSGTNLEAIGRVYLDKCFVINNIKVMTSEKGSFVAMPSQLVNRGDEGKKYEDVCFPITKEFRTELYNAILSEKEKVYEKMNEEFIQVDKALDGVETPFR</sequence>
<dbReference type="InterPro" id="IPR036751">
    <property type="entry name" value="SpoVG_sf"/>
</dbReference>
<keyword evidence="1" id="KW-0132">Cell division</keyword>
<organism evidence="4 5">
    <name type="scientific">Eubacterium ventriosum</name>
    <dbReference type="NCBI Taxonomy" id="39496"/>
    <lineage>
        <taxon>Bacteria</taxon>
        <taxon>Bacillati</taxon>
        <taxon>Bacillota</taxon>
        <taxon>Clostridia</taxon>
        <taxon>Eubacteriales</taxon>
        <taxon>Eubacteriaceae</taxon>
        <taxon>Eubacterium</taxon>
    </lineage>
</organism>
<name>A0A413T617_9FIRM</name>
<evidence type="ECO:0000256" key="1">
    <source>
        <dbReference type="ARBA" id="ARBA00022618"/>
    </source>
</evidence>
<dbReference type="SUPFAM" id="SSF160537">
    <property type="entry name" value="SpoVG-like"/>
    <property type="match status" value="2"/>
</dbReference>
<protein>
    <submittedName>
        <fullName evidence="4">Septation protein spoVG</fullName>
    </submittedName>
</protein>
<dbReference type="GO" id="GO:0000917">
    <property type="term" value="P:division septum assembly"/>
    <property type="evidence" value="ECO:0007669"/>
    <property type="project" value="UniProtKB-KW"/>
</dbReference>
<dbReference type="InterPro" id="IPR007170">
    <property type="entry name" value="SpoVG"/>
</dbReference>
<dbReference type="Proteomes" id="UP000285740">
    <property type="component" value="Unassembled WGS sequence"/>
</dbReference>
<keyword evidence="2" id="KW-0717">Septation</keyword>
<evidence type="ECO:0000313" key="4">
    <source>
        <dbReference type="EMBL" id="RHA79795.1"/>
    </source>
</evidence>
<dbReference type="PANTHER" id="PTHR38429:SF1">
    <property type="entry name" value="SEPTATION PROTEIN SPOVG-RELATED"/>
    <property type="match status" value="1"/>
</dbReference>
<dbReference type="PANTHER" id="PTHR38429">
    <property type="entry name" value="SEPTATION PROTEIN SPOVG-RELATED"/>
    <property type="match status" value="1"/>
</dbReference>
<dbReference type="GO" id="GO:0030435">
    <property type="term" value="P:sporulation resulting in formation of a cellular spore"/>
    <property type="evidence" value="ECO:0007669"/>
    <property type="project" value="InterPro"/>
</dbReference>
<dbReference type="RefSeq" id="WP_118030561.1">
    <property type="nucleotide sequence ID" value="NZ_JANGEU010000001.1"/>
</dbReference>
<dbReference type="Gene3D" id="3.30.1120.40">
    <property type="entry name" value="Stage V sporulation protein G"/>
    <property type="match status" value="2"/>
</dbReference>
<keyword evidence="3" id="KW-0131">Cell cycle</keyword>
<dbReference type="Pfam" id="PF04026">
    <property type="entry name" value="SpoVG"/>
    <property type="match status" value="2"/>
</dbReference>
<evidence type="ECO:0000256" key="2">
    <source>
        <dbReference type="ARBA" id="ARBA00023210"/>
    </source>
</evidence>
<dbReference type="AlphaFoldDB" id="A0A413T617"/>
<evidence type="ECO:0000313" key="5">
    <source>
        <dbReference type="Proteomes" id="UP000285740"/>
    </source>
</evidence>